<dbReference type="Proteomes" id="UP001562425">
    <property type="component" value="Unassembled WGS sequence"/>
</dbReference>
<name>A0ABD1D468_CULPP</name>
<reference evidence="1 2" key="1">
    <citation type="submission" date="2024-05" db="EMBL/GenBank/DDBJ databases">
        <title>Culex pipiens pipiens assembly and annotation.</title>
        <authorList>
            <person name="Alout H."/>
            <person name="Durand T."/>
        </authorList>
    </citation>
    <scope>NUCLEOTIDE SEQUENCE [LARGE SCALE GENOMIC DNA]</scope>
    <source>
        <strain evidence="1">HA-2024</strain>
        <tissue evidence="1">Whole body</tissue>
    </source>
</reference>
<evidence type="ECO:0000313" key="2">
    <source>
        <dbReference type="Proteomes" id="UP001562425"/>
    </source>
</evidence>
<sequence>MKRKSSDWRVSNLDDLAKEFESVLMRLTVDEFGVWKTRREYQSWTTISTRSVGPGRGGKEDRNVRCEECDKPYVNRSSKLVNVQAHIKTAFGIKIALSAQRWKSTPR</sequence>
<accession>A0ABD1D468</accession>
<protein>
    <recommendedName>
        <fullName evidence="3">BED-type domain-containing protein</fullName>
    </recommendedName>
</protein>
<organism evidence="1 2">
    <name type="scientific">Culex pipiens pipiens</name>
    <name type="common">Northern house mosquito</name>
    <dbReference type="NCBI Taxonomy" id="38569"/>
    <lineage>
        <taxon>Eukaryota</taxon>
        <taxon>Metazoa</taxon>
        <taxon>Ecdysozoa</taxon>
        <taxon>Arthropoda</taxon>
        <taxon>Hexapoda</taxon>
        <taxon>Insecta</taxon>
        <taxon>Pterygota</taxon>
        <taxon>Neoptera</taxon>
        <taxon>Endopterygota</taxon>
        <taxon>Diptera</taxon>
        <taxon>Nematocera</taxon>
        <taxon>Culicoidea</taxon>
        <taxon>Culicidae</taxon>
        <taxon>Culicinae</taxon>
        <taxon>Culicini</taxon>
        <taxon>Culex</taxon>
        <taxon>Culex</taxon>
    </lineage>
</organism>
<evidence type="ECO:0008006" key="3">
    <source>
        <dbReference type="Google" id="ProtNLM"/>
    </source>
</evidence>
<dbReference type="AlphaFoldDB" id="A0ABD1D468"/>
<comment type="caution">
    <text evidence="1">The sequence shown here is derived from an EMBL/GenBank/DDBJ whole genome shotgun (WGS) entry which is preliminary data.</text>
</comment>
<keyword evidence="2" id="KW-1185">Reference proteome</keyword>
<dbReference type="EMBL" id="JBEHCU010007607">
    <property type="protein sequence ID" value="KAL1394411.1"/>
    <property type="molecule type" value="Genomic_DNA"/>
</dbReference>
<proteinExistence type="predicted"/>
<gene>
    <name evidence="1" type="ORF">pipiens_011979</name>
</gene>
<evidence type="ECO:0000313" key="1">
    <source>
        <dbReference type="EMBL" id="KAL1394411.1"/>
    </source>
</evidence>